<sequence>MDFALCVVVLRKNGALASLFDARLAGLVHASAMAEPGVRFRHERFLISRLATGAAMMAGLPPYLVWRGVPSGIEAIAIASLFLPLLAAVVLSRTGSLWVAHALSSLGLTGIVVCLAALTGGASSAAAIWLVAVPLEAMISGSRRATIAASVIAVLGAFAVALSGYLPVGSLALTWPNAVVMPVFAVTAIGHIAAQAMEHMRREGEWRTRMQDNEARDRLLLSAIDDLVTWHDSNGRVLEASGSAARFVGAEASRLRGHGLLDRVHIGDRPALLQAISDVAAHGAPATVPFRLHLDAPRSDGSRTIFAEMRAHRIEAGLAGANGSTVVAVTRDVTEHRRHAQELDRARAEAERADEVKTHFLATVSHELRTPLNAIIGFSDVLGGEGAVSLSPERSREYAGIIAQSGRHLLEVVNTLLDISRIRGGHFDFQPEPVDVEALIRSCCDLMRLKADASGVTLASAPVPAGCALVADARACRQMLINLISNAVKFTPRGGRVEVMVRRGGAYFDLVVSDTGIGITEADLPRLGDPFFQVGGGYGRTHEGTGLGLSVVRGLAGLHGGAVSVESAPGRGTAVTVTLPLDCSRAKAATTAGKAGLDSAKIVPAQNQPAPIRTSVRGAASEPAPEPIRLPVGLFDPAPLPAPSPNPLPVNAPMRRAG</sequence>
<keyword evidence="4" id="KW-0808">Transferase</keyword>
<dbReference type="InterPro" id="IPR005467">
    <property type="entry name" value="His_kinase_dom"/>
</dbReference>
<dbReference type="InterPro" id="IPR013656">
    <property type="entry name" value="PAS_4"/>
</dbReference>
<feature type="transmembrane region" description="Helical" evidence="8">
    <location>
        <begin position="78"/>
        <end position="100"/>
    </location>
</feature>
<keyword evidence="8" id="KW-0472">Membrane</keyword>
<keyword evidence="5 11" id="KW-0418">Kinase</keyword>
<evidence type="ECO:0000256" key="2">
    <source>
        <dbReference type="ARBA" id="ARBA00012438"/>
    </source>
</evidence>
<dbReference type="EC" id="2.7.13.3" evidence="2"/>
<comment type="catalytic activity">
    <reaction evidence="1">
        <text>ATP + protein L-histidine = ADP + protein N-phospho-L-histidine.</text>
        <dbReference type="EC" id="2.7.13.3"/>
    </reaction>
</comment>
<dbReference type="InterPro" id="IPR004358">
    <property type="entry name" value="Sig_transdc_His_kin-like_C"/>
</dbReference>
<feature type="transmembrane region" description="Helical" evidence="8">
    <location>
        <begin position="46"/>
        <end position="66"/>
    </location>
</feature>
<dbReference type="Pfam" id="PF08448">
    <property type="entry name" value="PAS_4"/>
    <property type="match status" value="1"/>
</dbReference>
<dbReference type="CDD" id="cd16922">
    <property type="entry name" value="HATPase_EvgS-ArcB-TorS-like"/>
    <property type="match status" value="1"/>
</dbReference>
<dbReference type="SUPFAM" id="SSF47384">
    <property type="entry name" value="Homodimeric domain of signal transducing histidine kinase"/>
    <property type="match status" value="1"/>
</dbReference>
<proteinExistence type="predicted"/>
<dbReference type="CDD" id="cd00130">
    <property type="entry name" value="PAS"/>
    <property type="match status" value="1"/>
</dbReference>
<feature type="domain" description="Histidine kinase" evidence="9">
    <location>
        <begin position="363"/>
        <end position="583"/>
    </location>
</feature>
<evidence type="ECO:0000256" key="6">
    <source>
        <dbReference type="ARBA" id="ARBA00023012"/>
    </source>
</evidence>
<dbReference type="PROSITE" id="PS50112">
    <property type="entry name" value="PAS"/>
    <property type="match status" value="1"/>
</dbReference>
<feature type="region of interest" description="Disordered" evidence="7">
    <location>
        <begin position="608"/>
        <end position="658"/>
    </location>
</feature>
<keyword evidence="8" id="KW-1133">Transmembrane helix</keyword>
<dbReference type="SMART" id="SM00388">
    <property type="entry name" value="HisKA"/>
    <property type="match status" value="1"/>
</dbReference>
<protein>
    <recommendedName>
        <fullName evidence="2">histidine kinase</fullName>
        <ecNumber evidence="2">2.7.13.3</ecNumber>
    </recommendedName>
</protein>
<feature type="transmembrane region" description="Helical" evidence="8">
    <location>
        <begin position="178"/>
        <end position="197"/>
    </location>
</feature>
<evidence type="ECO:0000259" key="10">
    <source>
        <dbReference type="PROSITE" id="PS50112"/>
    </source>
</evidence>
<dbReference type="Pfam" id="PF02518">
    <property type="entry name" value="HATPase_c"/>
    <property type="match status" value="1"/>
</dbReference>
<reference evidence="11" key="2">
    <citation type="submission" date="2021-08" db="EMBL/GenBank/DDBJ databases">
        <authorList>
            <person name="Tani A."/>
            <person name="Ola A."/>
            <person name="Ogura Y."/>
            <person name="Katsura K."/>
            <person name="Hayashi T."/>
        </authorList>
    </citation>
    <scope>NUCLEOTIDE SEQUENCE</scope>
    <source>
        <strain evidence="11">NBRC 15686</strain>
    </source>
</reference>
<dbReference type="SMART" id="SM00091">
    <property type="entry name" value="PAS"/>
    <property type="match status" value="1"/>
</dbReference>
<dbReference type="NCBIfam" id="TIGR00229">
    <property type="entry name" value="sensory_box"/>
    <property type="match status" value="1"/>
</dbReference>
<dbReference type="SUPFAM" id="SSF55785">
    <property type="entry name" value="PYP-like sensor domain (PAS domain)"/>
    <property type="match status" value="1"/>
</dbReference>
<dbReference type="Pfam" id="PF00512">
    <property type="entry name" value="HisKA"/>
    <property type="match status" value="1"/>
</dbReference>
<keyword evidence="8" id="KW-0812">Transmembrane</keyword>
<dbReference type="EMBL" id="BPRC01000024">
    <property type="protein sequence ID" value="GJE67257.1"/>
    <property type="molecule type" value="Genomic_DNA"/>
</dbReference>
<evidence type="ECO:0000256" key="7">
    <source>
        <dbReference type="SAM" id="MobiDB-lite"/>
    </source>
</evidence>
<dbReference type="InterPro" id="IPR000014">
    <property type="entry name" value="PAS"/>
</dbReference>
<dbReference type="InterPro" id="IPR050736">
    <property type="entry name" value="Sensor_HK_Regulatory"/>
</dbReference>
<dbReference type="InterPro" id="IPR003661">
    <property type="entry name" value="HisK_dim/P_dom"/>
</dbReference>
<feature type="transmembrane region" description="Helical" evidence="8">
    <location>
        <begin position="106"/>
        <end position="133"/>
    </location>
</feature>
<dbReference type="Proteomes" id="UP001055039">
    <property type="component" value="Unassembled WGS sequence"/>
</dbReference>
<dbReference type="SMART" id="SM00387">
    <property type="entry name" value="HATPase_c"/>
    <property type="match status" value="1"/>
</dbReference>
<dbReference type="Gene3D" id="3.30.450.20">
    <property type="entry name" value="PAS domain"/>
    <property type="match status" value="1"/>
</dbReference>
<evidence type="ECO:0000256" key="3">
    <source>
        <dbReference type="ARBA" id="ARBA00022553"/>
    </source>
</evidence>
<dbReference type="CDD" id="cd00082">
    <property type="entry name" value="HisKA"/>
    <property type="match status" value="1"/>
</dbReference>
<dbReference type="InterPro" id="IPR036097">
    <property type="entry name" value="HisK_dim/P_sf"/>
</dbReference>
<comment type="caution">
    <text evidence="11">The sequence shown here is derived from an EMBL/GenBank/DDBJ whole genome shotgun (WGS) entry which is preliminary data.</text>
</comment>
<evidence type="ECO:0000256" key="8">
    <source>
        <dbReference type="SAM" id="Phobius"/>
    </source>
</evidence>
<dbReference type="Gene3D" id="3.30.565.10">
    <property type="entry name" value="Histidine kinase-like ATPase, C-terminal domain"/>
    <property type="match status" value="1"/>
</dbReference>
<dbReference type="PANTHER" id="PTHR43711">
    <property type="entry name" value="TWO-COMPONENT HISTIDINE KINASE"/>
    <property type="match status" value="1"/>
</dbReference>
<evidence type="ECO:0000313" key="12">
    <source>
        <dbReference type="Proteomes" id="UP001055039"/>
    </source>
</evidence>
<dbReference type="InterPro" id="IPR003594">
    <property type="entry name" value="HATPase_dom"/>
</dbReference>
<evidence type="ECO:0000259" key="9">
    <source>
        <dbReference type="PROSITE" id="PS50109"/>
    </source>
</evidence>
<dbReference type="PROSITE" id="PS50109">
    <property type="entry name" value="HIS_KIN"/>
    <property type="match status" value="1"/>
</dbReference>
<dbReference type="InterPro" id="IPR036890">
    <property type="entry name" value="HATPase_C_sf"/>
</dbReference>
<evidence type="ECO:0000256" key="5">
    <source>
        <dbReference type="ARBA" id="ARBA00022777"/>
    </source>
</evidence>
<evidence type="ECO:0000313" key="11">
    <source>
        <dbReference type="EMBL" id="GJE67257.1"/>
    </source>
</evidence>
<accession>A0ABQ4UKD6</accession>
<evidence type="ECO:0000256" key="1">
    <source>
        <dbReference type="ARBA" id="ARBA00000085"/>
    </source>
</evidence>
<keyword evidence="12" id="KW-1185">Reference proteome</keyword>
<keyword evidence="3" id="KW-0597">Phosphoprotein</keyword>
<dbReference type="PRINTS" id="PR00344">
    <property type="entry name" value="BCTRLSENSOR"/>
</dbReference>
<name>A0ABQ4UKD6_9HYPH</name>
<keyword evidence="6" id="KW-0902">Two-component regulatory system</keyword>
<dbReference type="Gene3D" id="1.10.287.130">
    <property type="match status" value="1"/>
</dbReference>
<dbReference type="SUPFAM" id="SSF55874">
    <property type="entry name" value="ATPase domain of HSP90 chaperone/DNA topoisomerase II/histidine kinase"/>
    <property type="match status" value="1"/>
</dbReference>
<gene>
    <name evidence="11" type="primary">rcsC_31</name>
    <name evidence="11" type="ORF">LNAOJCKE_4487</name>
</gene>
<dbReference type="InterPro" id="IPR035965">
    <property type="entry name" value="PAS-like_dom_sf"/>
</dbReference>
<feature type="transmembrane region" description="Helical" evidence="8">
    <location>
        <begin position="145"/>
        <end position="166"/>
    </location>
</feature>
<feature type="domain" description="PAS" evidence="10">
    <location>
        <begin position="213"/>
        <end position="283"/>
    </location>
</feature>
<feature type="compositionally biased region" description="Pro residues" evidence="7">
    <location>
        <begin position="638"/>
        <end position="650"/>
    </location>
</feature>
<dbReference type="GO" id="GO:0016301">
    <property type="term" value="F:kinase activity"/>
    <property type="evidence" value="ECO:0007669"/>
    <property type="project" value="UniProtKB-KW"/>
</dbReference>
<organism evidence="11 12">
    <name type="scientific">Methylorubrum aminovorans</name>
    <dbReference type="NCBI Taxonomy" id="269069"/>
    <lineage>
        <taxon>Bacteria</taxon>
        <taxon>Pseudomonadati</taxon>
        <taxon>Pseudomonadota</taxon>
        <taxon>Alphaproteobacteria</taxon>
        <taxon>Hyphomicrobiales</taxon>
        <taxon>Methylobacteriaceae</taxon>
        <taxon>Methylorubrum</taxon>
    </lineage>
</organism>
<evidence type="ECO:0000256" key="4">
    <source>
        <dbReference type="ARBA" id="ARBA00022679"/>
    </source>
</evidence>
<dbReference type="PANTHER" id="PTHR43711:SF1">
    <property type="entry name" value="HISTIDINE KINASE 1"/>
    <property type="match status" value="1"/>
</dbReference>
<reference evidence="11" key="1">
    <citation type="journal article" date="2021" name="Front. Microbiol.">
        <title>Comprehensive Comparative Genomics and Phenotyping of Methylobacterium Species.</title>
        <authorList>
            <person name="Alessa O."/>
            <person name="Ogura Y."/>
            <person name="Fujitani Y."/>
            <person name="Takami H."/>
            <person name="Hayashi T."/>
            <person name="Sahin N."/>
            <person name="Tani A."/>
        </authorList>
    </citation>
    <scope>NUCLEOTIDE SEQUENCE</scope>
    <source>
        <strain evidence="11">NBRC 15686</strain>
    </source>
</reference>